<keyword evidence="2" id="KW-1185">Reference proteome</keyword>
<protein>
    <submittedName>
        <fullName evidence="1">Uncharacterized protein</fullName>
    </submittedName>
</protein>
<gene>
    <name evidence="1" type="ORF">EK21DRAFT_74238</name>
</gene>
<accession>A0A9P4H114</accession>
<dbReference type="AlphaFoldDB" id="A0A9P4H114"/>
<dbReference type="Proteomes" id="UP000799777">
    <property type="component" value="Unassembled WGS sequence"/>
</dbReference>
<dbReference type="OrthoDB" id="10542636at2759"/>
<comment type="caution">
    <text evidence="1">The sequence shown here is derived from an EMBL/GenBank/DDBJ whole genome shotgun (WGS) entry which is preliminary data.</text>
</comment>
<organism evidence="1 2">
    <name type="scientific">Setomelanomma holmii</name>
    <dbReference type="NCBI Taxonomy" id="210430"/>
    <lineage>
        <taxon>Eukaryota</taxon>
        <taxon>Fungi</taxon>
        <taxon>Dikarya</taxon>
        <taxon>Ascomycota</taxon>
        <taxon>Pezizomycotina</taxon>
        <taxon>Dothideomycetes</taxon>
        <taxon>Pleosporomycetidae</taxon>
        <taxon>Pleosporales</taxon>
        <taxon>Pleosporineae</taxon>
        <taxon>Phaeosphaeriaceae</taxon>
        <taxon>Setomelanomma</taxon>
    </lineage>
</organism>
<feature type="non-terminal residue" evidence="1">
    <location>
        <position position="1"/>
    </location>
</feature>
<sequence length="242" mass="27549">RFPYAIQLLPRVDDIKFNIQDICTLDRHHHLGITVRRIPGPGGVKLVSAIVALTGDVTFYNAEDKVKLTRRMCGNITLNAPWYHLKINSVRPHMREVCALSIWYLMRHNAGRMFPKIESFLPCDTHKFVDFHIAVLRMARGIIKEEGIDEKELSEVDIAGLGIDELYMPKCMFHLEDDNVDARDGWENGEGGGVDAAGDCALEDVMTQRELFKKVLTLVDPTKNEEAAGLRRQWEKLHGRLD</sequence>
<dbReference type="EMBL" id="ML978244">
    <property type="protein sequence ID" value="KAF2026413.1"/>
    <property type="molecule type" value="Genomic_DNA"/>
</dbReference>
<evidence type="ECO:0000313" key="1">
    <source>
        <dbReference type="EMBL" id="KAF2026413.1"/>
    </source>
</evidence>
<proteinExistence type="predicted"/>
<name>A0A9P4H114_9PLEO</name>
<reference evidence="1" key="1">
    <citation type="journal article" date="2020" name="Stud. Mycol.">
        <title>101 Dothideomycetes genomes: a test case for predicting lifestyles and emergence of pathogens.</title>
        <authorList>
            <person name="Haridas S."/>
            <person name="Albert R."/>
            <person name="Binder M."/>
            <person name="Bloem J."/>
            <person name="Labutti K."/>
            <person name="Salamov A."/>
            <person name="Andreopoulos B."/>
            <person name="Baker S."/>
            <person name="Barry K."/>
            <person name="Bills G."/>
            <person name="Bluhm B."/>
            <person name="Cannon C."/>
            <person name="Castanera R."/>
            <person name="Culley D."/>
            <person name="Daum C."/>
            <person name="Ezra D."/>
            <person name="Gonzalez J."/>
            <person name="Henrissat B."/>
            <person name="Kuo A."/>
            <person name="Liang C."/>
            <person name="Lipzen A."/>
            <person name="Lutzoni F."/>
            <person name="Magnuson J."/>
            <person name="Mondo S."/>
            <person name="Nolan M."/>
            <person name="Ohm R."/>
            <person name="Pangilinan J."/>
            <person name="Park H.-J."/>
            <person name="Ramirez L."/>
            <person name="Alfaro M."/>
            <person name="Sun H."/>
            <person name="Tritt A."/>
            <person name="Yoshinaga Y."/>
            <person name="Zwiers L.-H."/>
            <person name="Turgeon B."/>
            <person name="Goodwin S."/>
            <person name="Spatafora J."/>
            <person name="Crous P."/>
            <person name="Grigoriev I."/>
        </authorList>
    </citation>
    <scope>NUCLEOTIDE SEQUENCE</scope>
    <source>
        <strain evidence="1">CBS 110217</strain>
    </source>
</reference>
<evidence type="ECO:0000313" key="2">
    <source>
        <dbReference type="Proteomes" id="UP000799777"/>
    </source>
</evidence>